<protein>
    <submittedName>
        <fullName evidence="1">Uncharacterized protein</fullName>
    </submittedName>
</protein>
<dbReference type="Proteomes" id="UP001642483">
    <property type="component" value="Unassembled WGS sequence"/>
</dbReference>
<sequence length="146" mass="17037">MQKISQGKEKDCETSLWMILTWINGSQIHASIAVIHRRSLNLLTVFTNYFLKRKLKTVFFKNNMRAEKADTNKLIRLKKWHLRELKTARSERAKKILNSPFSKILSPPGKYGHFHQEEICAKMQILACTEASIQLALEQQTFLCFV</sequence>
<accession>A0ABP0FDQ6</accession>
<evidence type="ECO:0000313" key="2">
    <source>
        <dbReference type="Proteomes" id="UP001642483"/>
    </source>
</evidence>
<proteinExistence type="predicted"/>
<keyword evidence="2" id="KW-1185">Reference proteome</keyword>
<name>A0ABP0FDQ6_CLALP</name>
<reference evidence="1 2" key="1">
    <citation type="submission" date="2024-02" db="EMBL/GenBank/DDBJ databases">
        <authorList>
            <person name="Daric V."/>
            <person name="Darras S."/>
        </authorList>
    </citation>
    <scope>NUCLEOTIDE SEQUENCE [LARGE SCALE GENOMIC DNA]</scope>
</reference>
<evidence type="ECO:0000313" key="1">
    <source>
        <dbReference type="EMBL" id="CAK8677828.1"/>
    </source>
</evidence>
<dbReference type="EMBL" id="CAWYQH010000046">
    <property type="protein sequence ID" value="CAK8677828.1"/>
    <property type="molecule type" value="Genomic_DNA"/>
</dbReference>
<gene>
    <name evidence="1" type="ORF">CVLEPA_LOCUS7821</name>
</gene>
<comment type="caution">
    <text evidence="1">The sequence shown here is derived from an EMBL/GenBank/DDBJ whole genome shotgun (WGS) entry which is preliminary data.</text>
</comment>
<organism evidence="1 2">
    <name type="scientific">Clavelina lepadiformis</name>
    <name type="common">Light-bulb sea squirt</name>
    <name type="synonym">Ascidia lepadiformis</name>
    <dbReference type="NCBI Taxonomy" id="159417"/>
    <lineage>
        <taxon>Eukaryota</taxon>
        <taxon>Metazoa</taxon>
        <taxon>Chordata</taxon>
        <taxon>Tunicata</taxon>
        <taxon>Ascidiacea</taxon>
        <taxon>Aplousobranchia</taxon>
        <taxon>Clavelinidae</taxon>
        <taxon>Clavelina</taxon>
    </lineage>
</organism>